<dbReference type="OrthoDB" id="7062222at2"/>
<evidence type="ECO:0000256" key="1">
    <source>
        <dbReference type="SAM" id="Phobius"/>
    </source>
</evidence>
<dbReference type="STRING" id="1249552.PS2015_2702"/>
<dbReference type="AlphaFoldDB" id="A0A0S2KG78"/>
<accession>A0A0S2KG78</accession>
<organism evidence="2 3">
    <name type="scientific">Pseudohongiella spirulinae</name>
    <dbReference type="NCBI Taxonomy" id="1249552"/>
    <lineage>
        <taxon>Bacteria</taxon>
        <taxon>Pseudomonadati</taxon>
        <taxon>Pseudomonadota</taxon>
        <taxon>Gammaproteobacteria</taxon>
        <taxon>Pseudomonadales</taxon>
        <taxon>Pseudohongiellaceae</taxon>
        <taxon>Pseudohongiella</taxon>
    </lineage>
</organism>
<dbReference type="Proteomes" id="UP000065641">
    <property type="component" value="Chromosome"/>
</dbReference>
<protein>
    <recommendedName>
        <fullName evidence="4">DNA topoisomerase I</fullName>
    </recommendedName>
</protein>
<keyword evidence="3" id="KW-1185">Reference proteome</keyword>
<dbReference type="EMBL" id="CP013189">
    <property type="protein sequence ID" value="ALO47334.1"/>
    <property type="molecule type" value="Genomic_DNA"/>
</dbReference>
<feature type="transmembrane region" description="Helical" evidence="1">
    <location>
        <begin position="6"/>
        <end position="27"/>
    </location>
</feature>
<reference evidence="2 3" key="1">
    <citation type="submission" date="2015-11" db="EMBL/GenBank/DDBJ databases">
        <authorList>
            <person name="Zhang Y."/>
            <person name="Guo Z."/>
        </authorList>
    </citation>
    <scope>NUCLEOTIDE SEQUENCE [LARGE SCALE GENOMIC DNA]</scope>
    <source>
        <strain evidence="2 3">KCTC 32221</strain>
    </source>
</reference>
<name>A0A0S2KG78_9GAMM</name>
<evidence type="ECO:0000313" key="2">
    <source>
        <dbReference type="EMBL" id="ALO47334.1"/>
    </source>
</evidence>
<evidence type="ECO:0000313" key="3">
    <source>
        <dbReference type="Proteomes" id="UP000065641"/>
    </source>
</evidence>
<dbReference type="RefSeq" id="WP_058022732.1">
    <property type="nucleotide sequence ID" value="NZ_CP013189.1"/>
</dbReference>
<evidence type="ECO:0008006" key="4">
    <source>
        <dbReference type="Google" id="ProtNLM"/>
    </source>
</evidence>
<gene>
    <name evidence="2" type="ORF">PS2015_2702</name>
</gene>
<keyword evidence="1" id="KW-0472">Membrane</keyword>
<sequence length="235" mass="26698">MLLTNLLWIFALLLLMWAGLLLAKWALQQQSEHYWRLRQLAALEDRRRQMYEAGRALQQMDTDPEILRPLFESLARDIRHIQTLDPGRQDLDRQLKEAEVASKQQGAGGGAGSAAVATEQELVVAQRHIQRAMQIFVDLYKAEKISASQFENARESLRTLGLRVAVNSSLLMAQRALDMEDGVRAMACFRRAESLLSMRGLSASERQEKINYIQTERERLFASKGRGLLMLASAE</sequence>
<keyword evidence="1" id="KW-1133">Transmembrane helix</keyword>
<dbReference type="KEGG" id="pspi:PS2015_2702"/>
<keyword evidence="1" id="KW-0812">Transmembrane</keyword>
<proteinExistence type="predicted"/>